<feature type="active site" description="Proton donor/acceptor" evidence="6">
    <location>
        <position position="151"/>
    </location>
</feature>
<feature type="site" description="Transition state stabilizer" evidence="8">
    <location>
        <position position="153"/>
    </location>
</feature>
<dbReference type="InterPro" id="IPR020848">
    <property type="entry name" value="AP_endonuclease_F1_CS"/>
</dbReference>
<feature type="domain" description="Endonuclease/exonuclease/phosphatase" evidence="9">
    <location>
        <begin position="4"/>
        <end position="252"/>
    </location>
</feature>
<dbReference type="OrthoDB" id="9803914at2"/>
<sequence length="263" mass="29789">MKIASWNVNSLNVRLPHLERWCAEARPDIVALQETKLEDAKFPVAALEGAGYRSVYSGQKTYNGVAILARAPIGEVEHGIAGFDDPQRRVLSATVGEPGSAQALRIVNLYVVNGQSVGSEKYAYKLDWLAKVGAFLAEEIRRHPRLVVMGDFNIAPDDRDVHDPAAWHEQVLCSTPERDALRRLLDIGLVDSFRLFNEDGGHYSWWDYRQGAFRRNLGLRIDLVLVSDALRARCRRAWIERELRTWERASDHTPVVLELEDDC</sequence>
<evidence type="ECO:0000313" key="11">
    <source>
        <dbReference type="Proteomes" id="UP000294862"/>
    </source>
</evidence>
<evidence type="ECO:0000313" key="10">
    <source>
        <dbReference type="EMBL" id="TCO41091.1"/>
    </source>
</evidence>
<dbReference type="Gene3D" id="3.60.10.10">
    <property type="entry name" value="Endonuclease/exonuclease/phosphatase"/>
    <property type="match status" value="1"/>
</dbReference>
<dbReference type="InterPro" id="IPR036691">
    <property type="entry name" value="Endo/exonu/phosph_ase_sf"/>
</dbReference>
<evidence type="ECO:0000256" key="2">
    <source>
        <dbReference type="ARBA" id="ARBA00007092"/>
    </source>
</evidence>
<feature type="active site" description="Proton acceptor" evidence="6">
    <location>
        <position position="252"/>
    </location>
</feature>
<dbReference type="PROSITE" id="PS51435">
    <property type="entry name" value="AP_NUCLEASE_F1_4"/>
    <property type="match status" value="1"/>
</dbReference>
<evidence type="ECO:0000256" key="4">
    <source>
        <dbReference type="ARBA" id="ARBA00022801"/>
    </source>
</evidence>
<feature type="binding site" evidence="7">
    <location>
        <position position="151"/>
    </location>
    <ligand>
        <name>Mg(2+)</name>
        <dbReference type="ChEBI" id="CHEBI:18420"/>
        <label>1</label>
    </ligand>
</feature>
<dbReference type="InterPro" id="IPR020847">
    <property type="entry name" value="AP_endonuclease_F1_BS"/>
</dbReference>
<keyword evidence="11" id="KW-1185">Reference proteome</keyword>
<dbReference type="PANTHER" id="PTHR43250:SF2">
    <property type="entry name" value="EXODEOXYRIBONUCLEASE III"/>
    <property type="match status" value="1"/>
</dbReference>
<dbReference type="Proteomes" id="UP000294862">
    <property type="component" value="Unassembled WGS sequence"/>
</dbReference>
<dbReference type="GO" id="GO:0008311">
    <property type="term" value="F:double-stranded DNA 3'-5' DNA exonuclease activity"/>
    <property type="evidence" value="ECO:0007669"/>
    <property type="project" value="InterPro"/>
</dbReference>
<protein>
    <submittedName>
        <fullName evidence="10">Exodeoxyribonuclease-3</fullName>
    </submittedName>
</protein>
<keyword evidence="7" id="KW-0464">Manganese</keyword>
<reference evidence="10 11" key="1">
    <citation type="journal article" date="2015" name="Stand. Genomic Sci.">
        <title>Genomic Encyclopedia of Bacterial and Archaeal Type Strains, Phase III: the genomes of soil and plant-associated and newly described type strains.</title>
        <authorList>
            <person name="Whitman W.B."/>
            <person name="Woyke T."/>
            <person name="Klenk H.P."/>
            <person name="Zhou Y."/>
            <person name="Lilburn T.G."/>
            <person name="Beck B.J."/>
            <person name="De Vos P."/>
            <person name="Vandamme P."/>
            <person name="Eisen J.A."/>
            <person name="Garrity G."/>
            <person name="Hugenholtz P."/>
            <person name="Kyrpides N.C."/>
        </authorList>
    </citation>
    <scope>NUCLEOTIDE SEQUENCE [LARGE SCALE GENOMIC DNA]</scope>
    <source>
        <strain evidence="10 11">A3</strain>
    </source>
</reference>
<comment type="similarity">
    <text evidence="2">Belongs to the DNA repair enzymes AP/ExoA family.</text>
</comment>
<keyword evidence="5 7" id="KW-0460">Magnesium</keyword>
<feature type="binding site" evidence="7">
    <location>
        <position position="251"/>
    </location>
    <ligand>
        <name>Mg(2+)</name>
        <dbReference type="ChEBI" id="CHEBI:18420"/>
        <label>1</label>
    </ligand>
</feature>
<comment type="cofactor">
    <cofactor evidence="1">
        <name>Mn(2+)</name>
        <dbReference type="ChEBI" id="CHEBI:29035"/>
    </cofactor>
</comment>
<evidence type="ECO:0000256" key="1">
    <source>
        <dbReference type="ARBA" id="ARBA00001936"/>
    </source>
</evidence>
<evidence type="ECO:0000256" key="6">
    <source>
        <dbReference type="PIRSR" id="PIRSR604808-1"/>
    </source>
</evidence>
<dbReference type="InterPro" id="IPR005135">
    <property type="entry name" value="Endo/exonuclease/phosphatase"/>
</dbReference>
<dbReference type="PROSITE" id="PS00726">
    <property type="entry name" value="AP_NUCLEASE_F1_1"/>
    <property type="match status" value="1"/>
</dbReference>
<feature type="binding site" evidence="7">
    <location>
        <position position="34"/>
    </location>
    <ligand>
        <name>Mg(2+)</name>
        <dbReference type="ChEBI" id="CHEBI:18420"/>
        <label>1</label>
    </ligand>
</feature>
<name>A0A4R2I9I5_9GAMM</name>
<feature type="binding site" evidence="7">
    <location>
        <position position="252"/>
    </location>
    <ligand>
        <name>Mg(2+)</name>
        <dbReference type="ChEBI" id="CHEBI:18420"/>
        <label>1</label>
    </ligand>
</feature>
<feature type="binding site" evidence="7">
    <location>
        <position position="7"/>
    </location>
    <ligand>
        <name>Mg(2+)</name>
        <dbReference type="ChEBI" id="CHEBI:18420"/>
        <label>1</label>
    </ligand>
</feature>
<evidence type="ECO:0000256" key="8">
    <source>
        <dbReference type="PIRSR" id="PIRSR604808-3"/>
    </source>
</evidence>
<evidence type="ECO:0000256" key="3">
    <source>
        <dbReference type="ARBA" id="ARBA00022723"/>
    </source>
</evidence>
<dbReference type="PANTHER" id="PTHR43250">
    <property type="entry name" value="EXODEOXYRIBONUCLEASE III"/>
    <property type="match status" value="1"/>
</dbReference>
<dbReference type="GO" id="GO:0006281">
    <property type="term" value="P:DNA repair"/>
    <property type="evidence" value="ECO:0007669"/>
    <property type="project" value="InterPro"/>
</dbReference>
<dbReference type="AlphaFoldDB" id="A0A4R2I9I5"/>
<gene>
    <name evidence="10" type="ORF">EV148_10310</name>
</gene>
<dbReference type="SUPFAM" id="SSF56219">
    <property type="entry name" value="DNase I-like"/>
    <property type="match status" value="1"/>
</dbReference>
<feature type="site" description="Important for catalytic activity" evidence="8">
    <location>
        <position position="222"/>
    </location>
</feature>
<dbReference type="GO" id="GO:0046872">
    <property type="term" value="F:metal ion binding"/>
    <property type="evidence" value="ECO:0007669"/>
    <property type="project" value="UniProtKB-KW"/>
</dbReference>
<feature type="site" description="Interaction with DNA substrate" evidence="8">
    <location>
        <position position="252"/>
    </location>
</feature>
<dbReference type="EMBL" id="SLWQ01000003">
    <property type="protein sequence ID" value="TCO41091.1"/>
    <property type="molecule type" value="Genomic_DNA"/>
</dbReference>
<dbReference type="InterPro" id="IPR037493">
    <property type="entry name" value="ExoIII-like"/>
</dbReference>
<dbReference type="GO" id="GO:0003677">
    <property type="term" value="F:DNA binding"/>
    <property type="evidence" value="ECO:0007669"/>
    <property type="project" value="InterPro"/>
</dbReference>
<dbReference type="NCBIfam" id="TIGR00633">
    <property type="entry name" value="xth"/>
    <property type="match status" value="1"/>
</dbReference>
<evidence type="ECO:0000256" key="7">
    <source>
        <dbReference type="PIRSR" id="PIRSR604808-2"/>
    </source>
</evidence>
<accession>A0A4R2I9I5</accession>
<dbReference type="Pfam" id="PF03372">
    <property type="entry name" value="Exo_endo_phos"/>
    <property type="match status" value="1"/>
</dbReference>
<dbReference type="RefSeq" id="WP_131995595.1">
    <property type="nucleotide sequence ID" value="NZ_SLWQ01000003.1"/>
</dbReference>
<dbReference type="GO" id="GO:0004519">
    <property type="term" value="F:endonuclease activity"/>
    <property type="evidence" value="ECO:0007669"/>
    <property type="project" value="InterPro"/>
</dbReference>
<organism evidence="10 11">
    <name type="scientific">Dokdonella fugitiva</name>
    <dbReference type="NCBI Taxonomy" id="328517"/>
    <lineage>
        <taxon>Bacteria</taxon>
        <taxon>Pseudomonadati</taxon>
        <taxon>Pseudomonadota</taxon>
        <taxon>Gammaproteobacteria</taxon>
        <taxon>Lysobacterales</taxon>
        <taxon>Rhodanobacteraceae</taxon>
        <taxon>Dokdonella</taxon>
    </lineage>
</organism>
<evidence type="ECO:0000259" key="9">
    <source>
        <dbReference type="Pfam" id="PF03372"/>
    </source>
</evidence>
<proteinExistence type="inferred from homology"/>
<evidence type="ECO:0000256" key="5">
    <source>
        <dbReference type="ARBA" id="ARBA00022842"/>
    </source>
</evidence>
<feature type="active site" evidence="6">
    <location>
        <position position="110"/>
    </location>
</feature>
<dbReference type="PROSITE" id="PS00728">
    <property type="entry name" value="AP_NUCLEASE_F1_3"/>
    <property type="match status" value="1"/>
</dbReference>
<feature type="binding site" evidence="7">
    <location>
        <position position="153"/>
    </location>
    <ligand>
        <name>Mg(2+)</name>
        <dbReference type="ChEBI" id="CHEBI:18420"/>
        <label>1</label>
    </ligand>
</feature>
<dbReference type="NCBIfam" id="TIGR00195">
    <property type="entry name" value="exoDNase_III"/>
    <property type="match status" value="1"/>
</dbReference>
<dbReference type="InterPro" id="IPR004808">
    <property type="entry name" value="AP_endonuc_1"/>
</dbReference>
<dbReference type="CDD" id="cd09086">
    <property type="entry name" value="ExoIII-like_AP-endo"/>
    <property type="match status" value="1"/>
</dbReference>
<comment type="cofactor">
    <cofactor evidence="7">
        <name>Mg(2+)</name>
        <dbReference type="ChEBI" id="CHEBI:18420"/>
    </cofactor>
    <cofactor evidence="7">
        <name>Mn(2+)</name>
        <dbReference type="ChEBI" id="CHEBI:29035"/>
    </cofactor>
    <text evidence="7">Probably binds two magnesium or manganese ions per subunit.</text>
</comment>
<comment type="caution">
    <text evidence="10">The sequence shown here is derived from an EMBL/GenBank/DDBJ whole genome shotgun (WGS) entry which is preliminary data.</text>
</comment>
<keyword evidence="4" id="KW-0378">Hydrolase</keyword>
<keyword evidence="3 7" id="KW-0479">Metal-binding</keyword>